<dbReference type="CDD" id="cd17267">
    <property type="entry name" value="RMtype1_S_EcoAO83I-TRD1-CR1_like"/>
    <property type="match status" value="1"/>
</dbReference>
<sequence length="158" mass="18025">MGKWKICELGNLIKFQRGHDLPKSKMVAGKYPVVGSNGIIGWHNEYTTEAPSITVGRSGNVGNPFIYYGRSWSHNTTLYIKEYKNTDPVFIYYFLKTLNLSNYAGGSAVPTLNRNHIHTLKVSVPETIEEQHNIGMFLKLFDDKIQQNIRINKNLYAD</sequence>
<protein>
    <submittedName>
        <fullName evidence="5">Type I restriction modification DNA specificity domain-containing protein</fullName>
    </submittedName>
</protein>
<dbReference type="GeneID" id="87755557"/>
<reference evidence="5 6" key="1">
    <citation type="submission" date="2016-10" db="EMBL/GenBank/DDBJ databases">
        <authorList>
            <person name="de Groot N.N."/>
        </authorList>
    </citation>
    <scope>NUCLEOTIDE SEQUENCE [LARGE SCALE GENOMIC DNA]</scope>
    <source>
        <strain evidence="5 6">DSM 15230</strain>
    </source>
</reference>
<evidence type="ECO:0000259" key="4">
    <source>
        <dbReference type="Pfam" id="PF01420"/>
    </source>
</evidence>
<evidence type="ECO:0000313" key="6">
    <source>
        <dbReference type="Proteomes" id="UP000199689"/>
    </source>
</evidence>
<dbReference type="Gene3D" id="3.90.220.20">
    <property type="entry name" value="DNA methylase specificity domains"/>
    <property type="match status" value="1"/>
</dbReference>
<dbReference type="EMBL" id="FMXA01000006">
    <property type="protein sequence ID" value="SDA43223.1"/>
    <property type="molecule type" value="Genomic_DNA"/>
</dbReference>
<dbReference type="InterPro" id="IPR052021">
    <property type="entry name" value="Type-I_RS_S_subunit"/>
</dbReference>
<organism evidence="5 6">
    <name type="scientific">Allisonella histaminiformans</name>
    <dbReference type="NCBI Taxonomy" id="209880"/>
    <lineage>
        <taxon>Bacteria</taxon>
        <taxon>Bacillati</taxon>
        <taxon>Bacillota</taxon>
        <taxon>Negativicutes</taxon>
        <taxon>Veillonellales</taxon>
        <taxon>Veillonellaceae</taxon>
        <taxon>Allisonella</taxon>
    </lineage>
</organism>
<dbReference type="GO" id="GO:0009307">
    <property type="term" value="P:DNA restriction-modification system"/>
    <property type="evidence" value="ECO:0007669"/>
    <property type="project" value="UniProtKB-KW"/>
</dbReference>
<evidence type="ECO:0000313" key="5">
    <source>
        <dbReference type="EMBL" id="SDA43223.1"/>
    </source>
</evidence>
<dbReference type="AlphaFoldDB" id="A0A1G5VBH4"/>
<keyword evidence="6" id="KW-1185">Reference proteome</keyword>
<evidence type="ECO:0000256" key="1">
    <source>
        <dbReference type="ARBA" id="ARBA00010923"/>
    </source>
</evidence>
<dbReference type="Proteomes" id="UP000199689">
    <property type="component" value="Unassembled WGS sequence"/>
</dbReference>
<feature type="domain" description="Type I restriction modification DNA specificity" evidence="4">
    <location>
        <begin position="2"/>
        <end position="149"/>
    </location>
</feature>
<dbReference type="InterPro" id="IPR000055">
    <property type="entry name" value="Restrct_endonuc_typeI_TRD"/>
</dbReference>
<dbReference type="Pfam" id="PF01420">
    <property type="entry name" value="Methylase_S"/>
    <property type="match status" value="1"/>
</dbReference>
<evidence type="ECO:0000256" key="3">
    <source>
        <dbReference type="ARBA" id="ARBA00023125"/>
    </source>
</evidence>
<name>A0A1G5VBH4_9FIRM</name>
<keyword evidence="3" id="KW-0238">DNA-binding</keyword>
<dbReference type="PANTHER" id="PTHR30408:SF12">
    <property type="entry name" value="TYPE I RESTRICTION ENZYME MJAVIII SPECIFICITY SUBUNIT"/>
    <property type="match status" value="1"/>
</dbReference>
<dbReference type="InterPro" id="IPR044946">
    <property type="entry name" value="Restrct_endonuc_typeI_TRD_sf"/>
</dbReference>
<comment type="similarity">
    <text evidence="1">Belongs to the type-I restriction system S methylase family.</text>
</comment>
<gene>
    <name evidence="5" type="ORF">SAMN02910343_00515</name>
</gene>
<dbReference type="RefSeq" id="WP_159427820.1">
    <property type="nucleotide sequence ID" value="NZ_FMXA01000006.1"/>
</dbReference>
<accession>A0A1G5VBH4</accession>
<dbReference type="GO" id="GO:0003677">
    <property type="term" value="F:DNA binding"/>
    <property type="evidence" value="ECO:0007669"/>
    <property type="project" value="UniProtKB-KW"/>
</dbReference>
<dbReference type="OrthoDB" id="9795776at2"/>
<dbReference type="STRING" id="209880.SAMN02910343_00515"/>
<dbReference type="PANTHER" id="PTHR30408">
    <property type="entry name" value="TYPE-1 RESTRICTION ENZYME ECOKI SPECIFICITY PROTEIN"/>
    <property type="match status" value="1"/>
</dbReference>
<evidence type="ECO:0000256" key="2">
    <source>
        <dbReference type="ARBA" id="ARBA00022747"/>
    </source>
</evidence>
<proteinExistence type="inferred from homology"/>
<dbReference type="SUPFAM" id="SSF116734">
    <property type="entry name" value="DNA methylase specificity domain"/>
    <property type="match status" value="1"/>
</dbReference>
<keyword evidence="2" id="KW-0680">Restriction system</keyword>